<dbReference type="InterPro" id="IPR006202">
    <property type="entry name" value="Neur_chan_lig-bd"/>
</dbReference>
<protein>
    <recommendedName>
        <fullName evidence="1">Neurotransmitter-gated ion-channel ligand-binding domain-containing protein</fullName>
    </recommendedName>
</protein>
<dbReference type="AlphaFoldDB" id="A0A817YFJ9"/>
<evidence type="ECO:0000313" key="3">
    <source>
        <dbReference type="Proteomes" id="UP000663872"/>
    </source>
</evidence>
<gene>
    <name evidence="2" type="ORF">GRG538_LOCUS8198</name>
</gene>
<comment type="caution">
    <text evidence="2">The sequence shown here is derived from an EMBL/GenBank/DDBJ whole genome shotgun (WGS) entry which is preliminary data.</text>
</comment>
<dbReference type="Pfam" id="PF02931">
    <property type="entry name" value="Neur_chan_LBD"/>
    <property type="match status" value="1"/>
</dbReference>
<dbReference type="GO" id="GO:0005230">
    <property type="term" value="F:extracellular ligand-gated monoatomic ion channel activity"/>
    <property type="evidence" value="ECO:0007669"/>
    <property type="project" value="InterPro"/>
</dbReference>
<feature type="domain" description="Neurotransmitter-gated ion-channel ligand-binding" evidence="1">
    <location>
        <begin position="8"/>
        <end position="61"/>
    </location>
</feature>
<name>A0A817YFJ9_9BILA</name>
<accession>A0A817YFJ9</accession>
<dbReference type="Gene3D" id="2.70.170.10">
    <property type="entry name" value="Neurotransmitter-gated ion-channel ligand-binding domain"/>
    <property type="match status" value="1"/>
</dbReference>
<sequence>MCDVEMNLTRLILDPVIYDKTIRPARIHTDVTNISFDLSLAQLIDVDEKNQVITTNQWLTMIEIYTFGWIIGESEGEREDAGLNIFDLHNIMFELIVQHYEVIMMHSKYRWLTGYCQEEPDQTYKYTREEMPKIGKKDHHDISIVTRPTT</sequence>
<organism evidence="2 3">
    <name type="scientific">Rotaria socialis</name>
    <dbReference type="NCBI Taxonomy" id="392032"/>
    <lineage>
        <taxon>Eukaryota</taxon>
        <taxon>Metazoa</taxon>
        <taxon>Spiralia</taxon>
        <taxon>Gnathifera</taxon>
        <taxon>Rotifera</taxon>
        <taxon>Eurotatoria</taxon>
        <taxon>Bdelloidea</taxon>
        <taxon>Philodinida</taxon>
        <taxon>Philodinidae</taxon>
        <taxon>Rotaria</taxon>
    </lineage>
</organism>
<dbReference type="Proteomes" id="UP000663872">
    <property type="component" value="Unassembled WGS sequence"/>
</dbReference>
<dbReference type="GO" id="GO:0016020">
    <property type="term" value="C:membrane"/>
    <property type="evidence" value="ECO:0007669"/>
    <property type="project" value="InterPro"/>
</dbReference>
<proteinExistence type="predicted"/>
<evidence type="ECO:0000313" key="2">
    <source>
        <dbReference type="EMBL" id="CAF3381003.1"/>
    </source>
</evidence>
<dbReference type="SUPFAM" id="SSF63712">
    <property type="entry name" value="Nicotinic receptor ligand binding domain-like"/>
    <property type="match status" value="1"/>
</dbReference>
<reference evidence="2" key="1">
    <citation type="submission" date="2021-02" db="EMBL/GenBank/DDBJ databases">
        <authorList>
            <person name="Nowell W R."/>
        </authorList>
    </citation>
    <scope>NUCLEOTIDE SEQUENCE</scope>
</reference>
<evidence type="ECO:0000259" key="1">
    <source>
        <dbReference type="Pfam" id="PF02931"/>
    </source>
</evidence>
<dbReference type="InterPro" id="IPR036734">
    <property type="entry name" value="Neur_chan_lig-bd_sf"/>
</dbReference>
<dbReference type="EMBL" id="CAJNYT010000881">
    <property type="protein sequence ID" value="CAF3381003.1"/>
    <property type="molecule type" value="Genomic_DNA"/>
</dbReference>